<keyword evidence="1" id="KW-0472">Membrane</keyword>
<organism evidence="2 3">
    <name type="scientific">Sulfuriferula nivalis</name>
    <dbReference type="NCBI Taxonomy" id="2675298"/>
    <lineage>
        <taxon>Bacteria</taxon>
        <taxon>Pseudomonadati</taxon>
        <taxon>Pseudomonadota</taxon>
        <taxon>Betaproteobacteria</taxon>
        <taxon>Nitrosomonadales</taxon>
        <taxon>Sulfuricellaceae</taxon>
        <taxon>Sulfuriferula</taxon>
    </lineage>
</organism>
<dbReference type="AlphaFoldDB" id="A0A809RHG2"/>
<evidence type="ECO:0000256" key="1">
    <source>
        <dbReference type="SAM" id="Phobius"/>
    </source>
</evidence>
<evidence type="ECO:0000313" key="3">
    <source>
        <dbReference type="Proteomes" id="UP000463939"/>
    </source>
</evidence>
<dbReference type="Proteomes" id="UP000463939">
    <property type="component" value="Chromosome"/>
</dbReference>
<dbReference type="RefSeq" id="WP_162084232.1">
    <property type="nucleotide sequence ID" value="NZ_AP021881.1"/>
</dbReference>
<feature type="transmembrane region" description="Helical" evidence="1">
    <location>
        <begin position="32"/>
        <end position="54"/>
    </location>
</feature>
<keyword evidence="3" id="KW-1185">Reference proteome</keyword>
<protein>
    <submittedName>
        <fullName evidence="2">Pellicle/biofilm biosynthesis protein PelE</fullName>
    </submittedName>
</protein>
<dbReference type="EMBL" id="AP021881">
    <property type="protein sequence ID" value="BBP00284.1"/>
    <property type="molecule type" value="Genomic_DNA"/>
</dbReference>
<reference evidence="3" key="1">
    <citation type="submission" date="2019-11" db="EMBL/GenBank/DDBJ databases">
        <title>Isolation and characterization of a novel species in the genus Sulfuriferula.</title>
        <authorList>
            <person name="Mochizuki J."/>
            <person name="Kojima H."/>
            <person name="Fukui M."/>
        </authorList>
    </citation>
    <scope>NUCLEOTIDE SEQUENCE [LARGE SCALE GENOMIC DNA]</scope>
    <source>
        <strain evidence="3">SGTM</strain>
    </source>
</reference>
<evidence type="ECO:0000313" key="2">
    <source>
        <dbReference type="EMBL" id="BBP00284.1"/>
    </source>
</evidence>
<dbReference type="KEGG" id="sniv:SFSGTM_09920"/>
<feature type="transmembrane region" description="Helical" evidence="1">
    <location>
        <begin position="66"/>
        <end position="89"/>
    </location>
</feature>
<accession>A0A809RHG2</accession>
<name>A0A809RHG2_9PROT</name>
<proteinExistence type="predicted"/>
<keyword evidence="1" id="KW-0812">Transmembrane</keyword>
<keyword evidence="1" id="KW-1133">Transmembrane helix</keyword>
<gene>
    <name evidence="2" type="primary">pelE</name>
    <name evidence="2" type="ORF">SFSGTM_09920</name>
</gene>
<sequence length="333" mass="37474">MLLNNKLILAGISLESAALAVLNQDISVPLQLFGYVSLHAAASLIVAYLALLFLPSQYRQPKLAVIGLFFLFAFLVPFLTIITIIAIIITTRYFSKPVIYYPFIKIGLPQFTLGSAGIRHTLGEAAIQTRLNTPGLSTEVRMKALLTANIMSPRYSIPMLKALLGDEADDLRLLAYGMLDNREKTLNALIHDLLKKLSTCNSPDLKHLYQKQLTELYWAFVYEQLAEGDMRTYMLNQSEKYALSALEIKEDGDLWVLLAQILVKQEKALAAEAAFKHAQRLGIPATRISPYLAELAFLKQNYPQVRKYLSELQQDNQIRPIANIVKFWQGART</sequence>